<organism evidence="1 2">
    <name type="scientific">Willisornis vidua</name>
    <name type="common">Xingu scale-backed antbird</name>
    <dbReference type="NCBI Taxonomy" id="1566151"/>
    <lineage>
        <taxon>Eukaryota</taxon>
        <taxon>Metazoa</taxon>
        <taxon>Chordata</taxon>
        <taxon>Craniata</taxon>
        <taxon>Vertebrata</taxon>
        <taxon>Euteleostomi</taxon>
        <taxon>Archelosauria</taxon>
        <taxon>Archosauria</taxon>
        <taxon>Dinosauria</taxon>
        <taxon>Saurischia</taxon>
        <taxon>Theropoda</taxon>
        <taxon>Coelurosauria</taxon>
        <taxon>Aves</taxon>
        <taxon>Neognathae</taxon>
        <taxon>Neoaves</taxon>
        <taxon>Telluraves</taxon>
        <taxon>Australaves</taxon>
        <taxon>Passeriformes</taxon>
        <taxon>Thamnophilidae</taxon>
        <taxon>Willisornis</taxon>
    </lineage>
</organism>
<reference evidence="1" key="1">
    <citation type="submission" date="2019-10" db="EMBL/GenBank/DDBJ databases">
        <authorList>
            <person name="Soares A.E.R."/>
            <person name="Aleixo A."/>
            <person name="Schneider P."/>
            <person name="Miyaki C.Y."/>
            <person name="Schneider M.P."/>
            <person name="Mello C."/>
            <person name="Vasconcelos A.T.R."/>
        </authorList>
    </citation>
    <scope>NUCLEOTIDE SEQUENCE</scope>
    <source>
        <tissue evidence="1">Muscle</tissue>
    </source>
</reference>
<keyword evidence="2" id="KW-1185">Reference proteome</keyword>
<gene>
    <name evidence="1" type="ORF">WISP_143594</name>
</gene>
<accession>A0ABQ9CS30</accession>
<sequence>MQHYRLGAEWLESCQVEKNLGILVESWLGMRHHFAQVVRKANGILACIRNYVASRTSAVIVPLYLTLVRPHLECCVQFWAPHCKKTLEMLKRVQRRATKLVKGLERKPYEEQLRKPGLFYLEKRRLSKHLIALFNYLKGRCIEVDVGLFT</sequence>
<dbReference type="EMBL" id="WHWB01034750">
    <property type="protein sequence ID" value="KAJ7404808.1"/>
    <property type="molecule type" value="Genomic_DNA"/>
</dbReference>
<name>A0ABQ9CS30_9PASS</name>
<protein>
    <recommendedName>
        <fullName evidence="3">Reverse transcriptase</fullName>
    </recommendedName>
</protein>
<evidence type="ECO:0000313" key="2">
    <source>
        <dbReference type="Proteomes" id="UP001145742"/>
    </source>
</evidence>
<dbReference type="PANTHER" id="PTHR33332">
    <property type="entry name" value="REVERSE TRANSCRIPTASE DOMAIN-CONTAINING PROTEIN"/>
    <property type="match status" value="1"/>
</dbReference>
<evidence type="ECO:0000313" key="1">
    <source>
        <dbReference type="EMBL" id="KAJ7404808.1"/>
    </source>
</evidence>
<comment type="caution">
    <text evidence="1">The sequence shown here is derived from an EMBL/GenBank/DDBJ whole genome shotgun (WGS) entry which is preliminary data.</text>
</comment>
<dbReference type="Proteomes" id="UP001145742">
    <property type="component" value="Unassembled WGS sequence"/>
</dbReference>
<evidence type="ECO:0008006" key="3">
    <source>
        <dbReference type="Google" id="ProtNLM"/>
    </source>
</evidence>
<proteinExistence type="predicted"/>